<protein>
    <recommendedName>
        <fullName evidence="5">TRAP-beta</fullName>
    </recommendedName>
</protein>
<evidence type="ECO:0000256" key="1">
    <source>
        <dbReference type="SAM" id="Phobius"/>
    </source>
</evidence>
<sequence>MQLLLSLLAVFASVDAGAKLLVGKNFISKYALASNENVFEYEIINKGDSAAINVVLDDRESFPSDRFAILSGSAHVTFAKIPPNGAVVHHVVVVPLEPQEIIIKDVIVDYTDAKSKDLKRVSASPLVRGYDHFLSEKALKGVLGVHPRHFLIFAAIALPLTVTSALFYSRSVSRFPIKKR</sequence>
<feature type="signal peptide" evidence="2">
    <location>
        <begin position="1"/>
        <end position="16"/>
    </location>
</feature>
<keyword evidence="1" id="KW-0472">Membrane</keyword>
<evidence type="ECO:0000256" key="2">
    <source>
        <dbReference type="SAM" id="SignalP"/>
    </source>
</evidence>
<dbReference type="Proteomes" id="UP000005237">
    <property type="component" value="Unassembled WGS sequence"/>
</dbReference>
<dbReference type="PANTHER" id="PTHR12861:SF2">
    <property type="entry name" value="TRANSLOCON-ASSOCIATED PROTEIN SUBUNIT BETA"/>
    <property type="match status" value="1"/>
</dbReference>
<proteinExistence type="predicted"/>
<accession>A0A8R1HI40</accession>
<evidence type="ECO:0000313" key="4">
    <source>
        <dbReference type="Proteomes" id="UP000005237"/>
    </source>
</evidence>
<evidence type="ECO:0000313" key="3">
    <source>
        <dbReference type="EnsemblMetazoa" id="CJA02313.1"/>
    </source>
</evidence>
<evidence type="ECO:0008006" key="5">
    <source>
        <dbReference type="Google" id="ProtNLM"/>
    </source>
</evidence>
<dbReference type="OMA" id="AILYWIS"/>
<keyword evidence="2" id="KW-0732">Signal</keyword>
<feature type="transmembrane region" description="Helical" evidence="1">
    <location>
        <begin position="150"/>
        <end position="169"/>
    </location>
</feature>
<keyword evidence="4" id="KW-1185">Reference proteome</keyword>
<feature type="chain" id="PRO_5035923230" description="TRAP-beta" evidence="2">
    <location>
        <begin position="17"/>
        <end position="180"/>
    </location>
</feature>
<dbReference type="AlphaFoldDB" id="A0A8R1HI40"/>
<reference evidence="4" key="1">
    <citation type="submission" date="2010-08" db="EMBL/GenBank/DDBJ databases">
        <authorList>
            <consortium name="Caenorhabditis japonica Sequencing Consortium"/>
            <person name="Wilson R.K."/>
        </authorList>
    </citation>
    <scope>NUCLEOTIDE SEQUENCE [LARGE SCALE GENOMIC DNA]</scope>
    <source>
        <strain evidence="4">DF5081</strain>
    </source>
</reference>
<dbReference type="EnsemblMetazoa" id="CJA02313.1">
    <property type="protein sequence ID" value="CJA02313.1"/>
    <property type="gene ID" value="WBGene00121517"/>
</dbReference>
<dbReference type="PANTHER" id="PTHR12861">
    <property type="entry name" value="TRANSLOCON-ASSOCIATED PROTEIN, BETA SUBUNIT PRECURSOR TRAP-BETA SIGNAL SEQUENCE RECEPTOR BETA SUBUNIT"/>
    <property type="match status" value="1"/>
</dbReference>
<organism evidence="3 4">
    <name type="scientific">Caenorhabditis japonica</name>
    <dbReference type="NCBI Taxonomy" id="281687"/>
    <lineage>
        <taxon>Eukaryota</taxon>
        <taxon>Metazoa</taxon>
        <taxon>Ecdysozoa</taxon>
        <taxon>Nematoda</taxon>
        <taxon>Chromadorea</taxon>
        <taxon>Rhabditida</taxon>
        <taxon>Rhabditina</taxon>
        <taxon>Rhabditomorpha</taxon>
        <taxon>Rhabditoidea</taxon>
        <taxon>Rhabditidae</taxon>
        <taxon>Peloderinae</taxon>
        <taxon>Caenorhabditis</taxon>
    </lineage>
</organism>
<keyword evidence="1" id="KW-0812">Transmembrane</keyword>
<dbReference type="Pfam" id="PF05753">
    <property type="entry name" value="TRAP_beta"/>
    <property type="match status" value="1"/>
</dbReference>
<name>A0A8R1HI40_CAEJA</name>
<dbReference type="GO" id="GO:0005783">
    <property type="term" value="C:endoplasmic reticulum"/>
    <property type="evidence" value="ECO:0007669"/>
    <property type="project" value="TreeGrafter"/>
</dbReference>
<keyword evidence="1" id="KW-1133">Transmembrane helix</keyword>
<reference evidence="3" key="2">
    <citation type="submission" date="2022-06" db="UniProtKB">
        <authorList>
            <consortium name="EnsemblMetazoa"/>
        </authorList>
    </citation>
    <scope>IDENTIFICATION</scope>
    <source>
        <strain evidence="3">DF5081</strain>
    </source>
</reference>